<reference evidence="1 2" key="1">
    <citation type="submission" date="2024-05" db="EMBL/GenBank/DDBJ databases">
        <title>Culex pipiens pipiens assembly and annotation.</title>
        <authorList>
            <person name="Alout H."/>
            <person name="Durand T."/>
        </authorList>
    </citation>
    <scope>NUCLEOTIDE SEQUENCE [LARGE SCALE GENOMIC DNA]</scope>
    <source>
        <strain evidence="1">HA-2024</strain>
        <tissue evidence="1">Whole body</tissue>
    </source>
</reference>
<proteinExistence type="predicted"/>
<evidence type="ECO:0000313" key="1">
    <source>
        <dbReference type="EMBL" id="KAL1377505.1"/>
    </source>
</evidence>
<accession>A0ABD1CML5</accession>
<name>A0ABD1CML5_CULPP</name>
<protein>
    <submittedName>
        <fullName evidence="1">Uncharacterized protein</fullName>
    </submittedName>
</protein>
<sequence length="204" mass="22832">MGFSPLHTHTSSSLGSSLSSRVLVVKNLKIFSHHSDQRDLQPSNALHIPVCGACNTQNPRISPSFPFGKTGCGHASFRRCLARVSIFGSFRSGAEARSCEVATQIWAREKKKSGRTVEVKGFCGGIRYFGGGFLAAERDSEDYTPRKTRKTRRRDVRFGVERKGSKCKKCNRTRKRSVKPIQSVKSFLIAKRKRVQNPVQNAFR</sequence>
<gene>
    <name evidence="1" type="ORF">pipiens_001536</name>
</gene>
<keyword evidence="2" id="KW-1185">Reference proteome</keyword>
<comment type="caution">
    <text evidence="1">The sequence shown here is derived from an EMBL/GenBank/DDBJ whole genome shotgun (WGS) entry which is preliminary data.</text>
</comment>
<dbReference type="AlphaFoldDB" id="A0ABD1CML5"/>
<dbReference type="EMBL" id="JBEHCU010010926">
    <property type="protein sequence ID" value="KAL1377505.1"/>
    <property type="molecule type" value="Genomic_DNA"/>
</dbReference>
<evidence type="ECO:0000313" key="2">
    <source>
        <dbReference type="Proteomes" id="UP001562425"/>
    </source>
</evidence>
<organism evidence="1 2">
    <name type="scientific">Culex pipiens pipiens</name>
    <name type="common">Northern house mosquito</name>
    <dbReference type="NCBI Taxonomy" id="38569"/>
    <lineage>
        <taxon>Eukaryota</taxon>
        <taxon>Metazoa</taxon>
        <taxon>Ecdysozoa</taxon>
        <taxon>Arthropoda</taxon>
        <taxon>Hexapoda</taxon>
        <taxon>Insecta</taxon>
        <taxon>Pterygota</taxon>
        <taxon>Neoptera</taxon>
        <taxon>Endopterygota</taxon>
        <taxon>Diptera</taxon>
        <taxon>Nematocera</taxon>
        <taxon>Culicoidea</taxon>
        <taxon>Culicidae</taxon>
        <taxon>Culicinae</taxon>
        <taxon>Culicini</taxon>
        <taxon>Culex</taxon>
        <taxon>Culex</taxon>
    </lineage>
</organism>
<dbReference type="Proteomes" id="UP001562425">
    <property type="component" value="Unassembled WGS sequence"/>
</dbReference>